<proteinExistence type="predicted"/>
<dbReference type="Proteomes" id="UP000009169">
    <property type="component" value="Unassembled WGS sequence"/>
</dbReference>
<dbReference type="AlphaFoldDB" id="F2Q272"/>
<evidence type="ECO:0000313" key="3">
    <source>
        <dbReference type="Proteomes" id="UP000009169"/>
    </source>
</evidence>
<dbReference type="HOGENOM" id="CLU_1295229_0_0_1"/>
<feature type="region of interest" description="Disordered" evidence="1">
    <location>
        <begin position="131"/>
        <end position="153"/>
    </location>
</feature>
<name>F2Q272_TRIEC</name>
<evidence type="ECO:0000256" key="1">
    <source>
        <dbReference type="SAM" id="MobiDB-lite"/>
    </source>
</evidence>
<sequence length="213" mass="23285">MAAFCLNLCSRPVTELSCTSWQSGKQELGQQPYSSPPLMARSQLHETLNGSRDFILSHPQPVYSSLAQTSPSNDFDRYFDPSTRLGPHSNVSAKADGHTPRPDILDEIWQQGKQPLPTQAYSSPSTMAAIIQPQPQPSTSSRDLTLSHSQAAHPSPALAVGRWPCAPSIHTSAKTTWPGPHNYSRWSVIIDQSPPTSTSPEVPPIPPFHSETR</sequence>
<dbReference type="OrthoDB" id="10604757at2759"/>
<dbReference type="VEuPathDB" id="FungiDB:TEQG_07167"/>
<accession>F2Q272</accession>
<protein>
    <submittedName>
        <fullName evidence="2">Uncharacterized protein</fullName>
    </submittedName>
</protein>
<feature type="compositionally biased region" description="Polar residues" evidence="1">
    <location>
        <begin position="137"/>
        <end position="152"/>
    </location>
</feature>
<organism evidence="2 3">
    <name type="scientific">Trichophyton equinum (strain ATCC MYA-4606 / CBS 127.97)</name>
    <name type="common">Horse ringworm fungus</name>
    <dbReference type="NCBI Taxonomy" id="559882"/>
    <lineage>
        <taxon>Eukaryota</taxon>
        <taxon>Fungi</taxon>
        <taxon>Dikarya</taxon>
        <taxon>Ascomycota</taxon>
        <taxon>Pezizomycotina</taxon>
        <taxon>Eurotiomycetes</taxon>
        <taxon>Eurotiomycetidae</taxon>
        <taxon>Onygenales</taxon>
        <taxon>Arthrodermataceae</taxon>
        <taxon>Trichophyton</taxon>
    </lineage>
</organism>
<keyword evidence="3" id="KW-1185">Reference proteome</keyword>
<gene>
    <name evidence="2" type="ORF">TEQG_07167</name>
</gene>
<reference evidence="3" key="1">
    <citation type="journal article" date="2012" name="MBio">
        <title>Comparative genome analysis of Trichophyton rubrum and related dermatophytes reveals candidate genes involved in infection.</title>
        <authorList>
            <person name="Martinez D.A."/>
            <person name="Oliver B.G."/>
            <person name="Graeser Y."/>
            <person name="Goldberg J.M."/>
            <person name="Li W."/>
            <person name="Martinez-Rossi N.M."/>
            <person name="Monod M."/>
            <person name="Shelest E."/>
            <person name="Barton R.C."/>
            <person name="Birch E."/>
            <person name="Brakhage A.A."/>
            <person name="Chen Z."/>
            <person name="Gurr S.J."/>
            <person name="Heiman D."/>
            <person name="Heitman J."/>
            <person name="Kosti I."/>
            <person name="Rossi A."/>
            <person name="Saif S."/>
            <person name="Samalova M."/>
            <person name="Saunders C.W."/>
            <person name="Shea T."/>
            <person name="Summerbell R.C."/>
            <person name="Xu J."/>
            <person name="Young S."/>
            <person name="Zeng Q."/>
            <person name="Birren B.W."/>
            <person name="Cuomo C.A."/>
            <person name="White T.C."/>
        </authorList>
    </citation>
    <scope>NUCLEOTIDE SEQUENCE [LARGE SCALE GENOMIC DNA]</scope>
    <source>
        <strain evidence="3">ATCC MYA-4606 / CBS 127.97</strain>
    </source>
</reference>
<feature type="region of interest" description="Disordered" evidence="1">
    <location>
        <begin position="190"/>
        <end position="213"/>
    </location>
</feature>
<evidence type="ECO:0000313" key="2">
    <source>
        <dbReference type="EMBL" id="EGE08240.1"/>
    </source>
</evidence>
<dbReference type="EMBL" id="DS995775">
    <property type="protein sequence ID" value="EGE08240.1"/>
    <property type="molecule type" value="Genomic_DNA"/>
</dbReference>